<gene>
    <name evidence="2" type="ORF">PPNSA23_15520</name>
</gene>
<dbReference type="EMBL" id="BAAFZP010000001">
    <property type="protein sequence ID" value="GAB1581609.1"/>
    <property type="molecule type" value="Genomic_DNA"/>
</dbReference>
<organism evidence="2 3">
    <name type="scientific">Phyllobacterium phragmitis</name>
    <dbReference type="NCBI Taxonomy" id="2670329"/>
    <lineage>
        <taxon>Bacteria</taxon>
        <taxon>Pseudomonadati</taxon>
        <taxon>Pseudomonadota</taxon>
        <taxon>Alphaproteobacteria</taxon>
        <taxon>Hyphomicrobiales</taxon>
        <taxon>Phyllobacteriaceae</taxon>
        <taxon>Phyllobacterium</taxon>
    </lineage>
</organism>
<evidence type="ECO:0000256" key="1">
    <source>
        <dbReference type="SAM" id="MobiDB-lite"/>
    </source>
</evidence>
<comment type="caution">
    <text evidence="2">The sequence shown here is derived from an EMBL/GenBank/DDBJ whole genome shotgun (WGS) entry which is preliminary data.</text>
</comment>
<feature type="region of interest" description="Disordered" evidence="1">
    <location>
        <begin position="1"/>
        <end position="54"/>
    </location>
</feature>
<keyword evidence="3" id="KW-1185">Reference proteome</keyword>
<dbReference type="Proteomes" id="UP001628091">
    <property type="component" value="Unassembled WGS sequence"/>
</dbReference>
<evidence type="ECO:0000313" key="3">
    <source>
        <dbReference type="Proteomes" id="UP001628091"/>
    </source>
</evidence>
<reference evidence="2 3" key="1">
    <citation type="submission" date="2024-10" db="EMBL/GenBank/DDBJ databases">
        <title>Isolation, draft genome sequencing and identification of Phyllobacterium sp. NSA23, isolated from leaf soil.</title>
        <authorList>
            <person name="Akita H."/>
        </authorList>
    </citation>
    <scope>NUCLEOTIDE SEQUENCE [LARGE SCALE GENOMIC DNA]</scope>
    <source>
        <strain evidence="2 3">NSA23</strain>
    </source>
</reference>
<name>A0ABQ0GY58_9HYPH</name>
<evidence type="ECO:0000313" key="2">
    <source>
        <dbReference type="EMBL" id="GAB1581609.1"/>
    </source>
</evidence>
<proteinExistence type="predicted"/>
<sequence>MRNGRMMNEDQATDLEREGEEHEEDMDQADHVSGRCGNGNVTLSFRRTESQEVK</sequence>
<accession>A0ABQ0GY58</accession>
<protein>
    <submittedName>
        <fullName evidence="2">Uncharacterized protein</fullName>
    </submittedName>
</protein>